<dbReference type="Gene3D" id="3.40.50.1860">
    <property type="match status" value="2"/>
</dbReference>
<dbReference type="RefSeq" id="WP_345417782.1">
    <property type="nucleotide sequence ID" value="NZ_AP031496.1"/>
</dbReference>
<protein>
    <submittedName>
        <fullName evidence="2">Amino acid racemase</fullName>
    </submittedName>
</protein>
<dbReference type="EMBL" id="BAABLX010000007">
    <property type="protein sequence ID" value="GAA4934481.1"/>
    <property type="molecule type" value="Genomic_DNA"/>
</dbReference>
<accession>A0AAV3TYH8</accession>
<dbReference type="Proteomes" id="UP001409585">
    <property type="component" value="Unassembled WGS sequence"/>
</dbReference>
<name>A0AAV3TYH8_9ALTE</name>
<dbReference type="AlphaFoldDB" id="A0AAV3TYH8"/>
<dbReference type="PANTHER" id="PTHR21198:SF7">
    <property type="entry name" value="ASPARTATE-GLUTAMATE RACEMASE FAMILY"/>
    <property type="match status" value="1"/>
</dbReference>
<evidence type="ECO:0000313" key="3">
    <source>
        <dbReference type="Proteomes" id="UP001409585"/>
    </source>
</evidence>
<sequence>MKKLGIIGGIGWPSTLDYYRVVCEASHQYHRRQGHPEPLPTPEIAIESLNMSVTVNSRGDKTPGSWQAWDEYFKQALQRLEASGAQRVVIASVTPHNRLAQLQKMTRLPIVSVFASVGKYCNEQGVSNLLLLGTLPTMQSAVFSRQLASFGVNVSVPQPGHHQKAVTALIDQLYRGETAGAADQLCDLVQRVVPAQQLGETHVLLGCTELSTAFAQAKKASRFSQSGIEFVNLAHIHASDAFTHCVYRE</sequence>
<dbReference type="GO" id="GO:0047661">
    <property type="term" value="F:amino-acid racemase activity"/>
    <property type="evidence" value="ECO:0007669"/>
    <property type="project" value="InterPro"/>
</dbReference>
<reference evidence="3" key="1">
    <citation type="journal article" date="2019" name="Int. J. Syst. Evol. Microbiol.">
        <title>The Global Catalogue of Microorganisms (GCM) 10K type strain sequencing project: providing services to taxonomists for standard genome sequencing and annotation.</title>
        <authorList>
            <consortium name="The Broad Institute Genomics Platform"/>
            <consortium name="The Broad Institute Genome Sequencing Center for Infectious Disease"/>
            <person name="Wu L."/>
            <person name="Ma J."/>
        </authorList>
    </citation>
    <scope>NUCLEOTIDE SEQUENCE [LARGE SCALE GENOMIC DNA]</scope>
    <source>
        <strain evidence="3">JCM 19134</strain>
    </source>
</reference>
<gene>
    <name evidence="2" type="ORF">GCM10025791_09220</name>
</gene>
<keyword evidence="1" id="KW-0413">Isomerase</keyword>
<dbReference type="PANTHER" id="PTHR21198">
    <property type="entry name" value="GLUTAMATE RACEMASE"/>
    <property type="match status" value="1"/>
</dbReference>
<comment type="caution">
    <text evidence="2">The sequence shown here is derived from an EMBL/GenBank/DDBJ whole genome shotgun (WGS) entry which is preliminary data.</text>
</comment>
<dbReference type="SUPFAM" id="SSF53681">
    <property type="entry name" value="Aspartate/glutamate racemase"/>
    <property type="match status" value="2"/>
</dbReference>
<evidence type="ECO:0000256" key="1">
    <source>
        <dbReference type="ARBA" id="ARBA00023235"/>
    </source>
</evidence>
<evidence type="ECO:0000313" key="2">
    <source>
        <dbReference type="EMBL" id="GAA4934481.1"/>
    </source>
</evidence>
<dbReference type="InterPro" id="IPR001920">
    <property type="entry name" value="Asp/Glu_race"/>
</dbReference>
<organism evidence="2 3">
    <name type="scientific">Halioxenophilus aromaticivorans</name>
    <dbReference type="NCBI Taxonomy" id="1306992"/>
    <lineage>
        <taxon>Bacteria</taxon>
        <taxon>Pseudomonadati</taxon>
        <taxon>Pseudomonadota</taxon>
        <taxon>Gammaproteobacteria</taxon>
        <taxon>Alteromonadales</taxon>
        <taxon>Alteromonadaceae</taxon>
        <taxon>Halioxenophilus</taxon>
    </lineage>
</organism>
<keyword evidence="3" id="KW-1185">Reference proteome</keyword>
<proteinExistence type="predicted"/>
<dbReference type="InterPro" id="IPR015942">
    <property type="entry name" value="Asp/Glu/hydantoin_racemase"/>
</dbReference>
<dbReference type="Pfam" id="PF01177">
    <property type="entry name" value="Asp_Glu_race"/>
    <property type="match status" value="1"/>
</dbReference>